<dbReference type="Pfam" id="PF07963">
    <property type="entry name" value="N_methyl"/>
    <property type="match status" value="1"/>
</dbReference>
<evidence type="ECO:0000313" key="7">
    <source>
        <dbReference type="EMBL" id="OGE86145.1"/>
    </source>
</evidence>
<evidence type="ECO:0000256" key="3">
    <source>
        <dbReference type="ARBA" id="ARBA00022692"/>
    </source>
</evidence>
<dbReference type="STRING" id="1817832.A3J48_02275"/>
<dbReference type="GO" id="GO:0015627">
    <property type="term" value="C:type II protein secretion system complex"/>
    <property type="evidence" value="ECO:0007669"/>
    <property type="project" value="InterPro"/>
</dbReference>
<proteinExistence type="predicted"/>
<evidence type="ECO:0000313" key="8">
    <source>
        <dbReference type="Proteomes" id="UP000176786"/>
    </source>
</evidence>
<dbReference type="GO" id="GO:0015628">
    <property type="term" value="P:protein secretion by the type II secretion system"/>
    <property type="evidence" value="ECO:0007669"/>
    <property type="project" value="InterPro"/>
</dbReference>
<keyword evidence="2" id="KW-0488">Methylation</keyword>
<keyword evidence="3 6" id="KW-0812">Transmembrane</keyword>
<accession>A0A1F5P8G8</accession>
<dbReference type="AlphaFoldDB" id="A0A1F5P8G8"/>
<evidence type="ECO:0000256" key="5">
    <source>
        <dbReference type="ARBA" id="ARBA00023136"/>
    </source>
</evidence>
<gene>
    <name evidence="7" type="ORF">A3J48_02275</name>
</gene>
<comment type="caution">
    <text evidence="7">The sequence shown here is derived from an EMBL/GenBank/DDBJ whole genome shotgun (WGS) entry which is preliminary data.</text>
</comment>
<dbReference type="GO" id="GO:0016020">
    <property type="term" value="C:membrane"/>
    <property type="evidence" value="ECO:0007669"/>
    <property type="project" value="UniProtKB-SubCell"/>
</dbReference>
<organism evidence="7 8">
    <name type="scientific">Candidatus Doudnabacteria bacterium RIFCSPHIGHO2_02_FULL_46_11</name>
    <dbReference type="NCBI Taxonomy" id="1817832"/>
    <lineage>
        <taxon>Bacteria</taxon>
        <taxon>Candidatus Doudnaibacteriota</taxon>
    </lineage>
</organism>
<dbReference type="Proteomes" id="UP000176786">
    <property type="component" value="Unassembled WGS sequence"/>
</dbReference>
<evidence type="ECO:0008006" key="9">
    <source>
        <dbReference type="Google" id="ProtNLM"/>
    </source>
</evidence>
<dbReference type="PRINTS" id="PR00813">
    <property type="entry name" value="BCTERIALGSPG"/>
</dbReference>
<protein>
    <recommendedName>
        <fullName evidence="9">Type II secretion system protein GspG C-terminal domain-containing protein</fullName>
    </recommendedName>
</protein>
<dbReference type="InterPro" id="IPR000983">
    <property type="entry name" value="Bac_GSPG_pilin"/>
</dbReference>
<keyword evidence="4 6" id="KW-1133">Transmembrane helix</keyword>
<dbReference type="InterPro" id="IPR012902">
    <property type="entry name" value="N_methyl_site"/>
</dbReference>
<dbReference type="Gene3D" id="3.30.700.10">
    <property type="entry name" value="Glycoprotein, Type 4 Pilin"/>
    <property type="match status" value="1"/>
</dbReference>
<evidence type="ECO:0000256" key="4">
    <source>
        <dbReference type="ARBA" id="ARBA00022989"/>
    </source>
</evidence>
<dbReference type="InterPro" id="IPR045584">
    <property type="entry name" value="Pilin-like"/>
</dbReference>
<evidence type="ECO:0000256" key="2">
    <source>
        <dbReference type="ARBA" id="ARBA00022481"/>
    </source>
</evidence>
<evidence type="ECO:0000256" key="6">
    <source>
        <dbReference type="SAM" id="Phobius"/>
    </source>
</evidence>
<name>A0A1F5P8G8_9BACT</name>
<keyword evidence="5 6" id="KW-0472">Membrane</keyword>
<dbReference type="EMBL" id="MFES01000009">
    <property type="protein sequence ID" value="OGE86145.1"/>
    <property type="molecule type" value="Genomic_DNA"/>
</dbReference>
<dbReference type="NCBIfam" id="TIGR02532">
    <property type="entry name" value="IV_pilin_GFxxxE"/>
    <property type="match status" value="1"/>
</dbReference>
<sequence>MFAKRYKNKIGFTLTPKFGVTLHRKGGFTAPRGSEGLPEATTYRSKTAGFTLIEMLVVVAIVATLSGVVAVALRRTGPDARDAQRRADIKTLRNAFEVYYNRNGHYPRTTSAARSTGQLTYYLSNLPSPQPPLVPTYIAKVPVAPNNEGGSQTHYQYGWDNNGQDYLIGVDYENLGAMCAYRTSGAASIDPFVLNCPD</sequence>
<evidence type="ECO:0000256" key="1">
    <source>
        <dbReference type="ARBA" id="ARBA00004167"/>
    </source>
</evidence>
<dbReference type="PANTHER" id="PTHR30093:SF44">
    <property type="entry name" value="TYPE II SECRETION SYSTEM CORE PROTEIN G"/>
    <property type="match status" value="1"/>
</dbReference>
<comment type="subcellular location">
    <subcellularLocation>
        <location evidence="1">Membrane</location>
        <topology evidence="1">Single-pass membrane protein</topology>
    </subcellularLocation>
</comment>
<reference evidence="7 8" key="1">
    <citation type="journal article" date="2016" name="Nat. Commun.">
        <title>Thousands of microbial genomes shed light on interconnected biogeochemical processes in an aquifer system.</title>
        <authorList>
            <person name="Anantharaman K."/>
            <person name="Brown C.T."/>
            <person name="Hug L.A."/>
            <person name="Sharon I."/>
            <person name="Castelle C.J."/>
            <person name="Probst A.J."/>
            <person name="Thomas B.C."/>
            <person name="Singh A."/>
            <person name="Wilkins M.J."/>
            <person name="Karaoz U."/>
            <person name="Brodie E.L."/>
            <person name="Williams K.H."/>
            <person name="Hubbard S.S."/>
            <person name="Banfield J.F."/>
        </authorList>
    </citation>
    <scope>NUCLEOTIDE SEQUENCE [LARGE SCALE GENOMIC DNA]</scope>
</reference>
<dbReference type="SUPFAM" id="SSF54523">
    <property type="entry name" value="Pili subunits"/>
    <property type="match status" value="1"/>
</dbReference>
<dbReference type="PROSITE" id="PS00409">
    <property type="entry name" value="PROKAR_NTER_METHYL"/>
    <property type="match status" value="1"/>
</dbReference>
<feature type="transmembrane region" description="Helical" evidence="6">
    <location>
        <begin position="52"/>
        <end position="73"/>
    </location>
</feature>
<dbReference type="PANTHER" id="PTHR30093">
    <property type="entry name" value="GENERAL SECRETION PATHWAY PROTEIN G"/>
    <property type="match status" value="1"/>
</dbReference>